<feature type="chain" id="PRO_5011435982" evidence="4">
    <location>
        <begin position="29"/>
        <end position="203"/>
    </location>
</feature>
<feature type="coiled-coil region" evidence="3">
    <location>
        <begin position="108"/>
        <end position="135"/>
    </location>
</feature>
<dbReference type="PANTHER" id="PTHR35089">
    <property type="entry name" value="CHAPERONE PROTEIN SKP"/>
    <property type="match status" value="1"/>
</dbReference>
<dbReference type="RefSeq" id="WP_008207467.1">
    <property type="nucleotide sequence ID" value="NZ_FOSR01000005.1"/>
</dbReference>
<dbReference type="SUPFAM" id="SSF111384">
    <property type="entry name" value="OmpH-like"/>
    <property type="match status" value="1"/>
</dbReference>
<keyword evidence="2 4" id="KW-0732">Signal</keyword>
<dbReference type="EMBL" id="FOSR01000005">
    <property type="protein sequence ID" value="SFK65865.1"/>
    <property type="molecule type" value="Genomic_DNA"/>
</dbReference>
<evidence type="ECO:0000256" key="3">
    <source>
        <dbReference type="SAM" id="Coils"/>
    </source>
</evidence>
<dbReference type="InterPro" id="IPR006311">
    <property type="entry name" value="TAT_signal"/>
</dbReference>
<dbReference type="GO" id="GO:0005829">
    <property type="term" value="C:cytosol"/>
    <property type="evidence" value="ECO:0007669"/>
    <property type="project" value="TreeGrafter"/>
</dbReference>
<dbReference type="AlphaFoldDB" id="A0A1I4BAS2"/>
<evidence type="ECO:0000256" key="4">
    <source>
        <dbReference type="SAM" id="SignalP"/>
    </source>
</evidence>
<evidence type="ECO:0000313" key="5">
    <source>
        <dbReference type="EMBL" id="SFK65865.1"/>
    </source>
</evidence>
<dbReference type="InterPro" id="IPR005632">
    <property type="entry name" value="Chaperone_Skp"/>
</dbReference>
<comment type="similarity">
    <text evidence="1">Belongs to the Skp family.</text>
</comment>
<dbReference type="SMART" id="SM00935">
    <property type="entry name" value="OmpH"/>
    <property type="match status" value="1"/>
</dbReference>
<evidence type="ECO:0000256" key="2">
    <source>
        <dbReference type="ARBA" id="ARBA00022729"/>
    </source>
</evidence>
<dbReference type="PANTHER" id="PTHR35089:SF1">
    <property type="entry name" value="CHAPERONE PROTEIN SKP"/>
    <property type="match status" value="1"/>
</dbReference>
<protein>
    <submittedName>
        <fullName evidence="5">Chaperone for outer membrane proteins, Skp family</fullName>
    </submittedName>
</protein>
<dbReference type="GO" id="GO:0051082">
    <property type="term" value="F:unfolded protein binding"/>
    <property type="evidence" value="ECO:0007669"/>
    <property type="project" value="InterPro"/>
</dbReference>
<accession>A0A1I4BAS2</accession>
<dbReference type="GO" id="GO:0050821">
    <property type="term" value="P:protein stabilization"/>
    <property type="evidence" value="ECO:0007669"/>
    <property type="project" value="TreeGrafter"/>
</dbReference>
<dbReference type="InterPro" id="IPR024930">
    <property type="entry name" value="Skp_dom_sf"/>
</dbReference>
<keyword evidence="3" id="KW-0175">Coiled coil</keyword>
<proteinExistence type="inferred from homology"/>
<gene>
    <name evidence="5" type="ORF">SAMN05192579_10517</name>
</gene>
<dbReference type="Pfam" id="PF03938">
    <property type="entry name" value="OmpH"/>
    <property type="match status" value="1"/>
</dbReference>
<dbReference type="Gene3D" id="3.30.910.20">
    <property type="entry name" value="Skp domain"/>
    <property type="match status" value="1"/>
</dbReference>
<organism evidence="5 6">
    <name type="scientific">Rhodanobacter glycinis</name>
    <dbReference type="NCBI Taxonomy" id="582702"/>
    <lineage>
        <taxon>Bacteria</taxon>
        <taxon>Pseudomonadati</taxon>
        <taxon>Pseudomonadota</taxon>
        <taxon>Gammaproteobacteria</taxon>
        <taxon>Lysobacterales</taxon>
        <taxon>Rhodanobacteraceae</taxon>
        <taxon>Rhodanobacter</taxon>
    </lineage>
</organism>
<dbReference type="Proteomes" id="UP000198725">
    <property type="component" value="Unassembled WGS sequence"/>
</dbReference>
<reference evidence="6" key="1">
    <citation type="submission" date="2016-10" db="EMBL/GenBank/DDBJ databases">
        <authorList>
            <person name="Varghese N."/>
            <person name="Submissions S."/>
        </authorList>
    </citation>
    <scope>NUCLEOTIDE SEQUENCE [LARGE SCALE GENOMIC DNA]</scope>
    <source>
        <strain evidence="6">MO64</strain>
    </source>
</reference>
<dbReference type="PROSITE" id="PS51318">
    <property type="entry name" value="TAT"/>
    <property type="match status" value="1"/>
</dbReference>
<feature type="signal peptide" evidence="4">
    <location>
        <begin position="1"/>
        <end position="28"/>
    </location>
</feature>
<evidence type="ECO:0000256" key="1">
    <source>
        <dbReference type="ARBA" id="ARBA00009091"/>
    </source>
</evidence>
<evidence type="ECO:0000313" key="6">
    <source>
        <dbReference type="Proteomes" id="UP000198725"/>
    </source>
</evidence>
<keyword evidence="6" id="KW-1185">Reference proteome</keyword>
<sequence>MNLRRPLLVVSLLAAAGLAVTPVAPVQAAPAQGADALGGNPVPGVCMLSREAVFANAKVGQAASRHLKQLADQAKSQLDTQRAPLQKDVQAFQQKAQSLSEAQRKQQGQALQQRMEAFQTQASELNDRIQLTRSKVMERIGQDAEPVVASAYKSHHCGLLLNRDSVLGGNVQNDLTAEVIQGLDRKITTMSFNLEPLPKQSGK</sequence>
<name>A0A1I4BAS2_9GAMM</name>